<dbReference type="Proteomes" id="UP000005940">
    <property type="component" value="Chromosome"/>
</dbReference>
<proteinExistence type="predicted"/>
<dbReference type="RefSeq" id="WP_006348124.1">
    <property type="nucleotide sequence ID" value="NZ_CP029159.1"/>
</dbReference>
<reference evidence="1 2" key="1">
    <citation type="journal article" date="2012" name="J. Bacteriol.">
        <title>Draft genome of Streptomyces tsukubaensis NRRL 18488, the producer of the clinically important immunosuppressant tacrolimus (FK506).</title>
        <authorList>
            <person name="Barreiro C."/>
            <person name="Prieto C."/>
            <person name="Sola-Landa A."/>
            <person name="Solera E."/>
            <person name="Martinez-Castro M."/>
            <person name="Perez-Redondo R."/>
            <person name="Garcia-Estrada C."/>
            <person name="Aparicio J.F."/>
            <person name="Fernandez-Martinez L.T."/>
            <person name="Santos-Aberturas J."/>
            <person name="Salehi-Najafabadi Z."/>
            <person name="Rodriguez-Garcia A."/>
            <person name="Tauch A."/>
            <person name="Martin J.F."/>
        </authorList>
    </citation>
    <scope>NUCLEOTIDE SEQUENCE [LARGE SCALE GENOMIC DNA]</scope>
    <source>
        <strain evidence="2">DSM 42081 / NBRC 108919 / NRRL 18488 / 9993</strain>
    </source>
</reference>
<protein>
    <submittedName>
        <fullName evidence="1">Uncharacterized protein</fullName>
    </submittedName>
</protein>
<evidence type="ECO:0000313" key="2">
    <source>
        <dbReference type="Proteomes" id="UP000005940"/>
    </source>
</evidence>
<organism evidence="1 2">
    <name type="scientific">Streptomyces tsukubensis (strain DSM 42081 / NBRC 108919 / NRRL 18488 / 9993)</name>
    <dbReference type="NCBI Taxonomy" id="1114943"/>
    <lineage>
        <taxon>Bacteria</taxon>
        <taxon>Bacillati</taxon>
        <taxon>Actinomycetota</taxon>
        <taxon>Actinomycetes</taxon>
        <taxon>Kitasatosporales</taxon>
        <taxon>Streptomycetaceae</taxon>
        <taxon>Streptomyces</taxon>
    </lineage>
</organism>
<evidence type="ECO:0000313" key="1">
    <source>
        <dbReference type="EMBL" id="QKM68797.1"/>
    </source>
</evidence>
<sequence length="271" mass="27785">MSSLSPRSGAPTGAGLRLLRAAVFTAVCVVLSATGHALAACAGVPWWTLAAGLAGTFVLVLPFTGRVRSLPAVVMALTAGQLVLHLLFGLGQRQPDRLGPTGDDALIRMAAKLLCGPGSATIGPDDARRVVTMAGLTPPDQGGHPGHEAAGQALGRAELLPSLPMLLAHLLAAVATGWLLRRGDLALLRLARLSTDSAHEACELMTEAARLRSLRAALALVRTLLSGLVRLPAPGVRPGRPGDAPAPPSAEEALQHTVIRRGPPARLALAA</sequence>
<accession>I2N1V9</accession>
<dbReference type="EMBL" id="CP029159">
    <property type="protein sequence ID" value="QKM68797.1"/>
    <property type="molecule type" value="Genomic_DNA"/>
</dbReference>
<gene>
    <name evidence="1" type="ORF">STSU_018060</name>
</gene>
<keyword evidence="2" id="KW-1185">Reference proteome</keyword>
<name>I2N1V9_STRT9</name>
<dbReference type="AlphaFoldDB" id="I2N1V9"/>